<evidence type="ECO:0000313" key="2">
    <source>
        <dbReference type="Proteomes" id="UP000256478"/>
    </source>
</evidence>
<sequence>MYHHNIKDENQSKKAPFSEFVITFMCFSPLTFSAFFQEQLAAQNSGLAYCGGQLRAGSVRILSEFGI</sequence>
<reference evidence="1 2" key="1">
    <citation type="submission" date="2018-08" db="EMBL/GenBank/DDBJ databases">
        <title>Thalassotalea euphylliae genome.</title>
        <authorList>
            <person name="Summers S."/>
            <person name="Rice S.A."/>
            <person name="Freckelton M.L."/>
            <person name="Nedved B.T."/>
            <person name="Hadfield M.G."/>
        </authorList>
    </citation>
    <scope>NUCLEOTIDE SEQUENCE [LARGE SCALE GENOMIC DNA]</scope>
    <source>
        <strain evidence="1 2">H1</strain>
    </source>
</reference>
<dbReference type="Proteomes" id="UP000256478">
    <property type="component" value="Unassembled WGS sequence"/>
</dbReference>
<name>A0A3E0TRG8_9GAMM</name>
<protein>
    <submittedName>
        <fullName evidence="1">Uncharacterized protein</fullName>
    </submittedName>
</protein>
<dbReference type="OrthoDB" id="1548469at1236"/>
<evidence type="ECO:0000313" key="1">
    <source>
        <dbReference type="EMBL" id="REL27073.1"/>
    </source>
</evidence>
<dbReference type="AlphaFoldDB" id="A0A3E0TRG8"/>
<accession>A0A3E0TRG8</accession>
<comment type="caution">
    <text evidence="1">The sequence shown here is derived from an EMBL/GenBank/DDBJ whole genome shotgun (WGS) entry which is preliminary data.</text>
</comment>
<gene>
    <name evidence="1" type="ORF">DXX93_11190</name>
</gene>
<dbReference type="EMBL" id="QUOU01000001">
    <property type="protein sequence ID" value="REL27073.1"/>
    <property type="molecule type" value="Genomic_DNA"/>
</dbReference>
<organism evidence="1 2">
    <name type="scientific">Thalassotalea euphylliae</name>
    <dbReference type="NCBI Taxonomy" id="1655234"/>
    <lineage>
        <taxon>Bacteria</taxon>
        <taxon>Pseudomonadati</taxon>
        <taxon>Pseudomonadota</taxon>
        <taxon>Gammaproteobacteria</taxon>
        <taxon>Alteromonadales</taxon>
        <taxon>Colwelliaceae</taxon>
        <taxon>Thalassotalea</taxon>
    </lineage>
</organism>
<proteinExistence type="predicted"/>
<dbReference type="RefSeq" id="WP_116008165.1">
    <property type="nucleotide sequence ID" value="NZ_QUOU01000001.1"/>
</dbReference>